<proteinExistence type="predicted"/>
<gene>
    <name evidence="2" type="ORF">L596_015826</name>
</gene>
<keyword evidence="3" id="KW-1185">Reference proteome</keyword>
<reference evidence="2 3" key="2">
    <citation type="journal article" date="2019" name="G3 (Bethesda)">
        <title>Hybrid Assembly of the Genome of the Entomopathogenic Nematode Steinernema carpocapsae Identifies the X-Chromosome.</title>
        <authorList>
            <person name="Serra L."/>
            <person name="Macchietto M."/>
            <person name="Macias-Munoz A."/>
            <person name="McGill C.J."/>
            <person name="Rodriguez I.M."/>
            <person name="Rodriguez B."/>
            <person name="Murad R."/>
            <person name="Mortazavi A."/>
        </authorList>
    </citation>
    <scope>NUCLEOTIDE SEQUENCE [LARGE SCALE GENOMIC DNA]</scope>
    <source>
        <strain evidence="2 3">ALL</strain>
    </source>
</reference>
<feature type="signal peptide" evidence="1">
    <location>
        <begin position="1"/>
        <end position="18"/>
    </location>
</feature>
<dbReference type="AlphaFoldDB" id="A0A4U5NG47"/>
<dbReference type="EMBL" id="AZBU02000004">
    <property type="protein sequence ID" value="TKR82049.1"/>
    <property type="molecule type" value="Genomic_DNA"/>
</dbReference>
<reference evidence="2 3" key="1">
    <citation type="journal article" date="2015" name="Genome Biol.">
        <title>Comparative genomics of Steinernema reveals deeply conserved gene regulatory networks.</title>
        <authorList>
            <person name="Dillman A.R."/>
            <person name="Macchietto M."/>
            <person name="Porter C.F."/>
            <person name="Rogers A."/>
            <person name="Williams B."/>
            <person name="Antoshechkin I."/>
            <person name="Lee M.M."/>
            <person name="Goodwin Z."/>
            <person name="Lu X."/>
            <person name="Lewis E.E."/>
            <person name="Goodrich-Blair H."/>
            <person name="Stock S.P."/>
            <person name="Adams B.J."/>
            <person name="Sternberg P.W."/>
            <person name="Mortazavi A."/>
        </authorList>
    </citation>
    <scope>NUCLEOTIDE SEQUENCE [LARGE SCALE GENOMIC DNA]</scope>
    <source>
        <strain evidence="2 3">ALL</strain>
    </source>
</reference>
<organism evidence="2 3">
    <name type="scientific">Steinernema carpocapsae</name>
    <name type="common">Entomopathogenic nematode</name>
    <dbReference type="NCBI Taxonomy" id="34508"/>
    <lineage>
        <taxon>Eukaryota</taxon>
        <taxon>Metazoa</taxon>
        <taxon>Ecdysozoa</taxon>
        <taxon>Nematoda</taxon>
        <taxon>Chromadorea</taxon>
        <taxon>Rhabditida</taxon>
        <taxon>Tylenchina</taxon>
        <taxon>Panagrolaimomorpha</taxon>
        <taxon>Strongyloidoidea</taxon>
        <taxon>Steinernematidae</taxon>
        <taxon>Steinernema</taxon>
    </lineage>
</organism>
<accession>A0A4U5NG47</accession>
<sequence length="103" mass="11487">MCVIASFRFVAFLGFVVSSVVTSESGYFLTIARNQLPRSYVRNFKEANFAVFVITGRSVSDSIGPFSDLLQSIHITLSTLRVVVMWAKRLKPSIALNFLSHPD</sequence>
<evidence type="ECO:0000313" key="2">
    <source>
        <dbReference type="EMBL" id="TKR82049.1"/>
    </source>
</evidence>
<evidence type="ECO:0000313" key="3">
    <source>
        <dbReference type="Proteomes" id="UP000298663"/>
    </source>
</evidence>
<name>A0A4U5NG47_STECR</name>
<dbReference type="Proteomes" id="UP000298663">
    <property type="component" value="Unassembled WGS sequence"/>
</dbReference>
<evidence type="ECO:0000256" key="1">
    <source>
        <dbReference type="SAM" id="SignalP"/>
    </source>
</evidence>
<feature type="chain" id="PRO_5020689092" evidence="1">
    <location>
        <begin position="19"/>
        <end position="103"/>
    </location>
</feature>
<keyword evidence="1" id="KW-0732">Signal</keyword>
<protein>
    <submittedName>
        <fullName evidence="2">Uncharacterized protein</fullName>
    </submittedName>
</protein>
<comment type="caution">
    <text evidence="2">The sequence shown here is derived from an EMBL/GenBank/DDBJ whole genome shotgun (WGS) entry which is preliminary data.</text>
</comment>